<dbReference type="Pfam" id="PF02759">
    <property type="entry name" value="RUN"/>
    <property type="match status" value="1"/>
</dbReference>
<dbReference type="GO" id="GO:0031267">
    <property type="term" value="F:small GTPase binding"/>
    <property type="evidence" value="ECO:0000318"/>
    <property type="project" value="GO_Central"/>
</dbReference>
<gene>
    <name evidence="10" type="primary">WBGene00112389</name>
</gene>
<comment type="caution">
    <text evidence="5">Lacks conserved residue(s) required for the propagation of feature annotation.</text>
</comment>
<dbReference type="SUPFAM" id="SSF140741">
    <property type="entry name" value="RUN domain-like"/>
    <property type="match status" value="2"/>
</dbReference>
<dbReference type="SMART" id="SM00799">
    <property type="entry name" value="DENN"/>
    <property type="match status" value="1"/>
</dbReference>
<dbReference type="InterPro" id="IPR004012">
    <property type="entry name" value="Run_dom"/>
</dbReference>
<keyword evidence="4" id="KW-0472">Membrane</keyword>
<dbReference type="InterPro" id="IPR001024">
    <property type="entry name" value="PLAT/LH2_dom"/>
</dbReference>
<dbReference type="InterPro" id="IPR037213">
    <property type="entry name" value="Run_dom_sf"/>
</dbReference>
<dbReference type="GO" id="GO:0016020">
    <property type="term" value="C:membrane"/>
    <property type="evidence" value="ECO:0007669"/>
    <property type="project" value="UniProtKB-SubCell"/>
</dbReference>
<dbReference type="Gene3D" id="3.40.50.11500">
    <property type="match status" value="1"/>
</dbReference>
<feature type="compositionally biased region" description="Polar residues" evidence="6">
    <location>
        <begin position="934"/>
        <end position="944"/>
    </location>
</feature>
<dbReference type="SMART" id="SM00801">
    <property type="entry name" value="dDENN"/>
    <property type="match status" value="1"/>
</dbReference>
<keyword evidence="11" id="KW-1185">Reference proteome</keyword>
<sequence>MTVKEEEATLVDYFVVTGYDPQIGLVVEQTSDGVWGSDSGPEALRPPLQRSFIPKIIEYYPKKRRNYPFSPEIISLCMPKGLRVYTEKCVPQRPQLHTFANIREDGSRVNGAAITFYEEVTDPTICSAIALLQQDHVRKVTGADRNEFGREHIPPGTISGGTHTLPRGRRNVGKRISYYDGGGQDTLFMSKTLCLISRLPIVNGMHTLLQLLYKVASNEDRSGLPLESYIYWMLNEVPLPSPGTTLKLRIVDDIMVVQRPSHKELPFFDYPLTSLFQIVSVEKIVRIWTAFLLEHQLIVCSRDISRLMLVCESFCALSFPFRWQLTYVPILPNSQLKFIEAPVPYVMGICTEDGVPDCLYQCNVCVLDLDSKRVDIPEDLPFFPDHKQLVAQIKTILTKYACEPTLSLEQPLSPEEDRTSIRMSRSFDFNEDSPRFEELMQNNSALARVAEIARRAGVNVNGQLDSLKEELNEKKLCIESRQSRSYFHEMRANNAIRQCVAWRMAAIFRSYEQFVLGNSLDRDDDNRESVVSFDKAGFMADHKLSYLPFLAAFLETQMFTSYIDAKLLYGLAIDDNISIFDGMIGELKGMEDVDLANVEPVGLQSSHDLIVRREEQLDYVVPPPHALPCSVVTRREGEIWRELDSTLLTINEAMSPMPSPWKQRYARLKPKAIETVRPISAYGSGGMTADNSDHHNVKFVEQLLKETKGKTKRMLVEKLGAEAVELGHGEGLRGVEENTLVASLCDLLERIFSHGHTKKHGKSSLWTILLSHEEGDKLVSSRRSSSQSYLAPVIRPYPGSTSSMVSSPSFPSASSTPSIGRLRRTTTSLLPPPPPLPRYAPSSPPTRPPPPIPPHSSTLVDVSNLLAGMDVSSSDGDDWKSSLFKAANSLAERLASGLEGMGDRIERVDERKLEGGSGVSGGVGLLLSRMKKSPSFSDFTTPSWANEDSNRNSRETRRETSRARDASARRRSSSRNGSPDTRYILRPISNSISYDLKNVLRMCEMKSELGYARAFVRLALERRLLHKHLQTIMTNHKLMIENYKPYAFVRQEEEREQFLMHIMSLNAAKFRCFTNTFTKTRIDYQVILSTGSWTGFIPPIWLMVFGSHGESTKMQIANTTKTFRFEHCNLGMLSSLRIGHVMDKPPKWYLENMVIRNEMTGARYYFPCGRWFGKGVDDGGLERMLIANILSDENRDVIGIEAGPGPDPPSRASPALRRGRTSNSRGGTPLRDRSPSIGRTLHKCSMKAEEIEEMLGEVVNALIRHLHAHPEGHNTAEFVTLLHGSEGLIDTISLAFQCGRSDGWSGRLLRGIYPWDYIEKVGIWMDDLTRSNAWKNLDLQRQQMILYTLKLVHRINEKEQLGKESKFHVFVLVAIRDHSFCGLLSLMAWTPITQNMYDTTSFIRNAYLLSRYTSLQQQCPFMTHNSDFLNYWMLFQNFLSISTHRLLME</sequence>
<evidence type="ECO:0000313" key="10">
    <source>
        <dbReference type="EnsemblMetazoa" id="PPA22835.1"/>
    </source>
</evidence>
<dbReference type="SMART" id="SM00593">
    <property type="entry name" value="RUN"/>
    <property type="match status" value="2"/>
</dbReference>
<dbReference type="Gene3D" id="1.20.58.900">
    <property type="match status" value="2"/>
</dbReference>
<evidence type="ECO:0000256" key="1">
    <source>
        <dbReference type="ARBA" id="ARBA00004370"/>
    </source>
</evidence>
<dbReference type="Pfam" id="PF02141">
    <property type="entry name" value="DENN"/>
    <property type="match status" value="1"/>
</dbReference>
<dbReference type="SMART" id="SM00800">
    <property type="entry name" value="uDENN"/>
    <property type="match status" value="1"/>
</dbReference>
<feature type="compositionally biased region" description="Pro residues" evidence="6">
    <location>
        <begin position="830"/>
        <end position="854"/>
    </location>
</feature>
<dbReference type="Gene3D" id="2.60.60.20">
    <property type="entry name" value="PLAT/LH2 domain"/>
    <property type="match status" value="1"/>
</dbReference>
<dbReference type="PANTHER" id="PTHR46070:SF1">
    <property type="entry name" value="PINSTRIPE, ISOFORM A"/>
    <property type="match status" value="1"/>
</dbReference>
<dbReference type="InterPro" id="IPR036392">
    <property type="entry name" value="PLAT/LH2_dom_sf"/>
</dbReference>
<proteinExistence type="inferred from homology"/>
<dbReference type="SUPFAM" id="SSF49723">
    <property type="entry name" value="Lipase/lipooxygenase domain (PLAT/LH2 domain)"/>
    <property type="match status" value="1"/>
</dbReference>
<dbReference type="PROSITE" id="PS50211">
    <property type="entry name" value="DENN"/>
    <property type="match status" value="1"/>
</dbReference>
<dbReference type="PROSITE" id="PS50095">
    <property type="entry name" value="PLAT"/>
    <property type="match status" value="1"/>
</dbReference>
<evidence type="ECO:0000313" key="11">
    <source>
        <dbReference type="Proteomes" id="UP000005239"/>
    </source>
</evidence>
<dbReference type="InterPro" id="IPR001194">
    <property type="entry name" value="cDENN_dom"/>
</dbReference>
<comment type="similarity">
    <text evidence="2">Belongs to the RAB6IP1 family.</text>
</comment>
<dbReference type="InterPro" id="IPR047278">
    <property type="entry name" value="DEN5A/B"/>
</dbReference>
<evidence type="ECO:0000256" key="3">
    <source>
        <dbReference type="ARBA" id="ARBA00022737"/>
    </source>
</evidence>
<feature type="domain" description="UDENN" evidence="8">
    <location>
        <begin position="37"/>
        <end position="578"/>
    </location>
</feature>
<organism evidence="10 11">
    <name type="scientific">Pristionchus pacificus</name>
    <name type="common">Parasitic nematode worm</name>
    <dbReference type="NCBI Taxonomy" id="54126"/>
    <lineage>
        <taxon>Eukaryota</taxon>
        <taxon>Metazoa</taxon>
        <taxon>Ecdysozoa</taxon>
        <taxon>Nematoda</taxon>
        <taxon>Chromadorea</taxon>
        <taxon>Rhabditida</taxon>
        <taxon>Rhabditina</taxon>
        <taxon>Diplogasteromorpha</taxon>
        <taxon>Diplogasteroidea</taxon>
        <taxon>Neodiplogasteridae</taxon>
        <taxon>Pristionchus</taxon>
    </lineage>
</organism>
<dbReference type="OrthoDB" id="6019893at2759"/>
<dbReference type="Pfam" id="PF03455">
    <property type="entry name" value="dDENN"/>
    <property type="match status" value="1"/>
</dbReference>
<feature type="region of interest" description="Disordered" evidence="6">
    <location>
        <begin position="933"/>
        <end position="982"/>
    </location>
</feature>
<dbReference type="PROSITE" id="PS50826">
    <property type="entry name" value="RUN"/>
    <property type="match status" value="1"/>
</dbReference>
<dbReference type="InterPro" id="IPR043153">
    <property type="entry name" value="DENN_C"/>
</dbReference>
<dbReference type="PANTHER" id="PTHR46070">
    <property type="entry name" value="PINSTRIPE, ISOFORM A"/>
    <property type="match status" value="1"/>
</dbReference>
<feature type="compositionally biased region" description="Low complexity" evidence="6">
    <location>
        <begin position="800"/>
        <end position="818"/>
    </location>
</feature>
<keyword evidence="3" id="KW-0677">Repeat</keyword>
<evidence type="ECO:0000256" key="4">
    <source>
        <dbReference type="ARBA" id="ARBA00023136"/>
    </source>
</evidence>
<dbReference type="Gene3D" id="3.30.450.200">
    <property type="match status" value="1"/>
</dbReference>
<dbReference type="InterPro" id="IPR037516">
    <property type="entry name" value="Tripartite_DENN"/>
</dbReference>
<evidence type="ECO:0000256" key="5">
    <source>
        <dbReference type="PROSITE-ProRule" id="PRU00152"/>
    </source>
</evidence>
<name>A0A8R1UE43_PRIPA</name>
<dbReference type="InterPro" id="IPR005112">
    <property type="entry name" value="dDENN_dom"/>
</dbReference>
<evidence type="ECO:0000259" key="7">
    <source>
        <dbReference type="PROSITE" id="PS50095"/>
    </source>
</evidence>
<protein>
    <submittedName>
        <fullName evidence="10">Uncharacterized protein</fullName>
    </submittedName>
</protein>
<feature type="domain" description="RUN" evidence="9">
    <location>
        <begin position="735"/>
        <end position="1077"/>
    </location>
</feature>
<evidence type="ECO:0000259" key="9">
    <source>
        <dbReference type="PROSITE" id="PS50826"/>
    </source>
</evidence>
<evidence type="ECO:0000256" key="6">
    <source>
        <dbReference type="SAM" id="MobiDB-lite"/>
    </source>
</evidence>
<dbReference type="Pfam" id="PF01477">
    <property type="entry name" value="PLAT"/>
    <property type="match status" value="1"/>
</dbReference>
<dbReference type="Pfam" id="PF03456">
    <property type="entry name" value="uDENN"/>
    <property type="match status" value="1"/>
</dbReference>
<reference evidence="11" key="1">
    <citation type="journal article" date="2008" name="Nat. Genet.">
        <title>The Pristionchus pacificus genome provides a unique perspective on nematode lifestyle and parasitism.</title>
        <authorList>
            <person name="Dieterich C."/>
            <person name="Clifton S.W."/>
            <person name="Schuster L.N."/>
            <person name="Chinwalla A."/>
            <person name="Delehaunty K."/>
            <person name="Dinkelacker I."/>
            <person name="Fulton L."/>
            <person name="Fulton R."/>
            <person name="Godfrey J."/>
            <person name="Minx P."/>
            <person name="Mitreva M."/>
            <person name="Roeseler W."/>
            <person name="Tian H."/>
            <person name="Witte H."/>
            <person name="Yang S.P."/>
            <person name="Wilson R.K."/>
            <person name="Sommer R.J."/>
        </authorList>
    </citation>
    <scope>NUCLEOTIDE SEQUENCE [LARGE SCALE GENOMIC DNA]</scope>
    <source>
        <strain evidence="11">PS312</strain>
    </source>
</reference>
<accession>A0A8R1UE43</accession>
<dbReference type="Proteomes" id="UP000005239">
    <property type="component" value="Unassembled WGS sequence"/>
</dbReference>
<feature type="compositionally biased region" description="Basic and acidic residues" evidence="6">
    <location>
        <begin position="948"/>
        <end position="968"/>
    </location>
</feature>
<feature type="region of interest" description="Disordered" evidence="6">
    <location>
        <begin position="800"/>
        <end position="819"/>
    </location>
</feature>
<evidence type="ECO:0000256" key="2">
    <source>
        <dbReference type="ARBA" id="ARBA00006664"/>
    </source>
</evidence>
<evidence type="ECO:0000259" key="8">
    <source>
        <dbReference type="PROSITE" id="PS50211"/>
    </source>
</evidence>
<dbReference type="EnsemblMetazoa" id="PPA22835.1">
    <property type="protein sequence ID" value="PPA22835.1"/>
    <property type="gene ID" value="WBGene00112389"/>
</dbReference>
<dbReference type="GO" id="GO:0005085">
    <property type="term" value="F:guanyl-nucleotide exchange factor activity"/>
    <property type="evidence" value="ECO:0000318"/>
    <property type="project" value="GO_Central"/>
</dbReference>
<feature type="region of interest" description="Disordered" evidence="6">
    <location>
        <begin position="148"/>
        <end position="168"/>
    </location>
</feature>
<feature type="region of interest" description="Disordered" evidence="6">
    <location>
        <begin position="824"/>
        <end position="859"/>
    </location>
</feature>
<reference evidence="10" key="2">
    <citation type="submission" date="2022-06" db="UniProtKB">
        <authorList>
            <consortium name="EnsemblMetazoa"/>
        </authorList>
    </citation>
    <scope>IDENTIFICATION</scope>
    <source>
        <strain evidence="10">PS312</strain>
    </source>
</reference>
<comment type="subcellular location">
    <subcellularLocation>
        <location evidence="1">Membrane</location>
    </subcellularLocation>
</comment>
<feature type="domain" description="PLAT" evidence="7">
    <location>
        <begin position="1082"/>
        <end position="1186"/>
    </location>
</feature>
<feature type="region of interest" description="Disordered" evidence="6">
    <location>
        <begin position="1198"/>
        <end position="1236"/>
    </location>
</feature>
<dbReference type="InterPro" id="IPR005113">
    <property type="entry name" value="uDENN_dom"/>
</dbReference>